<dbReference type="EMBL" id="JADIMT010000099">
    <property type="protein sequence ID" value="MBO8437062.1"/>
    <property type="molecule type" value="Genomic_DNA"/>
</dbReference>
<gene>
    <name evidence="8" type="ORF">IAA97_08805</name>
</gene>
<comment type="similarity">
    <text evidence="1 6">Belongs to the glycosyl hydrolase 43 family.</text>
</comment>
<dbReference type="InterPro" id="IPR013320">
    <property type="entry name" value="ConA-like_dom_sf"/>
</dbReference>
<dbReference type="SUPFAM" id="SSF49899">
    <property type="entry name" value="Concanavalin A-like lectins/glucanases"/>
    <property type="match status" value="1"/>
</dbReference>
<dbReference type="Gene3D" id="2.115.10.20">
    <property type="entry name" value="Glycosyl hydrolase domain, family 43"/>
    <property type="match status" value="1"/>
</dbReference>
<dbReference type="InterPro" id="IPR023296">
    <property type="entry name" value="Glyco_hydro_beta-prop_sf"/>
</dbReference>
<dbReference type="InterPro" id="IPR006710">
    <property type="entry name" value="Glyco_hydro_43"/>
</dbReference>
<dbReference type="SUPFAM" id="SSF75005">
    <property type="entry name" value="Arabinanase/levansucrase/invertase"/>
    <property type="match status" value="1"/>
</dbReference>
<dbReference type="GO" id="GO:0005975">
    <property type="term" value="P:carbohydrate metabolic process"/>
    <property type="evidence" value="ECO:0007669"/>
    <property type="project" value="InterPro"/>
</dbReference>
<keyword evidence="2 6" id="KW-0378">Hydrolase</keyword>
<feature type="domain" description="Beta-xylosidase C-terminal Concanavalin A-like" evidence="7">
    <location>
        <begin position="316"/>
        <end position="470"/>
    </location>
</feature>
<comment type="caution">
    <text evidence="8">The sequence shown here is derived from an EMBL/GenBank/DDBJ whole genome shotgun (WGS) entry which is preliminary data.</text>
</comment>
<dbReference type="CDD" id="cd18617">
    <property type="entry name" value="GH43_XynB-like"/>
    <property type="match status" value="1"/>
</dbReference>
<accession>A0A9D9H6K9</accession>
<dbReference type="AlphaFoldDB" id="A0A9D9H6K9"/>
<dbReference type="Pfam" id="PF17851">
    <property type="entry name" value="GH43_C2"/>
    <property type="match status" value="1"/>
</dbReference>
<feature type="site" description="Important for catalytic activity, responsible for pKa modulation of the active site Glu and correct orientation of both the proton donor and substrate" evidence="5">
    <location>
        <position position="119"/>
    </location>
</feature>
<dbReference type="InterPro" id="IPR051795">
    <property type="entry name" value="Glycosyl_Hydrlase_43"/>
</dbReference>
<reference evidence="8" key="2">
    <citation type="journal article" date="2021" name="PeerJ">
        <title>Extensive microbial diversity within the chicken gut microbiome revealed by metagenomics and culture.</title>
        <authorList>
            <person name="Gilroy R."/>
            <person name="Ravi A."/>
            <person name="Getino M."/>
            <person name="Pursley I."/>
            <person name="Horton D.L."/>
            <person name="Alikhan N.F."/>
            <person name="Baker D."/>
            <person name="Gharbi K."/>
            <person name="Hall N."/>
            <person name="Watson M."/>
            <person name="Adriaenssens E.M."/>
            <person name="Foster-Nyarko E."/>
            <person name="Jarju S."/>
            <person name="Secka A."/>
            <person name="Antonio M."/>
            <person name="Oren A."/>
            <person name="Chaudhuri R.R."/>
            <person name="La Ragione R."/>
            <person name="Hildebrand F."/>
            <person name="Pallen M.J."/>
        </authorList>
    </citation>
    <scope>NUCLEOTIDE SEQUENCE</scope>
    <source>
        <strain evidence="8">7293</strain>
    </source>
</reference>
<dbReference type="PANTHER" id="PTHR42812">
    <property type="entry name" value="BETA-XYLOSIDASE"/>
    <property type="match status" value="1"/>
</dbReference>
<sequence length="484" mass="53577">MIHNPIISGFNPDPSITYDGKRYIIATSTFEYYPGVSLYTSEDLSEWKYETSVMTSGNGFALSGARNSSGLYAATIRFHCGRYYMVTTNKNGSGNFVSHSDSLDGPWSEPLYIYKDGIDPSLVFLPDGSCFYAQNGKGGLFGAFINPDNGKLLEPLRLISPGLSGNATEAPHIYMKDGLYYLVFAEGGTEYGHHAVVGRSESIYGPYEIRREPILSHVDRKGHEIQATGHADLLELYDGSWIAVFLAIRVPGRAHLHNLGRETFMAEVTWKDGWPVVGHDGYVELEEASRIETVPMKAPSVSFAEGFSGVPLLRVRTENAASYETDGRSLILHGKDCLSDDKGEPVMLLLRQTEFETAFSALVRCDTTLTGRAGISVFYNSDYHADLYLERFAGGLKLFFRRRIHDLETIVTEKIIPQCPYLRLEVKSDREWYAFLADGVEVGRASLASFATECTMYMTFTGTLIGIFAEAGDGVFEEGFGFGS</sequence>
<evidence type="ECO:0000256" key="2">
    <source>
        <dbReference type="ARBA" id="ARBA00022801"/>
    </source>
</evidence>
<evidence type="ECO:0000256" key="5">
    <source>
        <dbReference type="PIRSR" id="PIRSR606710-2"/>
    </source>
</evidence>
<evidence type="ECO:0000256" key="6">
    <source>
        <dbReference type="RuleBase" id="RU361187"/>
    </source>
</evidence>
<dbReference type="Pfam" id="PF04616">
    <property type="entry name" value="Glyco_hydro_43"/>
    <property type="match status" value="1"/>
</dbReference>
<evidence type="ECO:0000313" key="9">
    <source>
        <dbReference type="Proteomes" id="UP000823615"/>
    </source>
</evidence>
<organism evidence="8 9">
    <name type="scientific">Candidatus Ornithospirochaeta stercoripullorum</name>
    <dbReference type="NCBI Taxonomy" id="2840899"/>
    <lineage>
        <taxon>Bacteria</taxon>
        <taxon>Pseudomonadati</taxon>
        <taxon>Spirochaetota</taxon>
        <taxon>Spirochaetia</taxon>
        <taxon>Spirochaetales</taxon>
        <taxon>Spirochaetaceae</taxon>
        <taxon>Spirochaetaceae incertae sedis</taxon>
        <taxon>Candidatus Ornithospirochaeta</taxon>
    </lineage>
</organism>
<feature type="active site" description="Proton acceptor" evidence="4">
    <location>
        <position position="13"/>
    </location>
</feature>
<protein>
    <submittedName>
        <fullName evidence="8">Family 43 glycosylhydrolase</fullName>
    </submittedName>
</protein>
<evidence type="ECO:0000259" key="7">
    <source>
        <dbReference type="Pfam" id="PF17851"/>
    </source>
</evidence>
<dbReference type="Proteomes" id="UP000823615">
    <property type="component" value="Unassembled WGS sequence"/>
</dbReference>
<dbReference type="Gene3D" id="2.60.120.200">
    <property type="match status" value="1"/>
</dbReference>
<dbReference type="PANTHER" id="PTHR42812:SF12">
    <property type="entry name" value="BETA-XYLOSIDASE-RELATED"/>
    <property type="match status" value="1"/>
</dbReference>
<keyword evidence="3 6" id="KW-0326">Glycosidase</keyword>
<dbReference type="InterPro" id="IPR041542">
    <property type="entry name" value="GH43_C2"/>
</dbReference>
<dbReference type="GO" id="GO:0004553">
    <property type="term" value="F:hydrolase activity, hydrolyzing O-glycosyl compounds"/>
    <property type="evidence" value="ECO:0007669"/>
    <property type="project" value="InterPro"/>
</dbReference>
<name>A0A9D9H6K9_9SPIO</name>
<proteinExistence type="inferred from homology"/>
<reference evidence="8" key="1">
    <citation type="submission" date="2020-10" db="EMBL/GenBank/DDBJ databases">
        <authorList>
            <person name="Gilroy R."/>
        </authorList>
    </citation>
    <scope>NUCLEOTIDE SEQUENCE</scope>
    <source>
        <strain evidence="8">7293</strain>
    </source>
</reference>
<evidence type="ECO:0000313" key="8">
    <source>
        <dbReference type="EMBL" id="MBO8437062.1"/>
    </source>
</evidence>
<evidence type="ECO:0000256" key="4">
    <source>
        <dbReference type="PIRSR" id="PIRSR606710-1"/>
    </source>
</evidence>
<feature type="active site" description="Proton donor" evidence="4">
    <location>
        <position position="169"/>
    </location>
</feature>
<evidence type="ECO:0000256" key="3">
    <source>
        <dbReference type="ARBA" id="ARBA00023295"/>
    </source>
</evidence>
<evidence type="ECO:0000256" key="1">
    <source>
        <dbReference type="ARBA" id="ARBA00009865"/>
    </source>
</evidence>